<dbReference type="Gene3D" id="2.60.120.260">
    <property type="entry name" value="Galactose-binding domain-like"/>
    <property type="match status" value="1"/>
</dbReference>
<accession>R1HNP3</accession>
<evidence type="ECO:0000313" key="1">
    <source>
        <dbReference type="EMBL" id="EOD65155.1"/>
    </source>
</evidence>
<dbReference type="EMBL" id="AOUO01000438">
    <property type="protein sequence ID" value="EOD65155.1"/>
    <property type="molecule type" value="Genomic_DNA"/>
</dbReference>
<sequence>MAARGTGIAVALVALVAGWLVWRSAPAVAPTGAPARMGFETDAVRWWVLYGAQVAHVETTSSLAAEGKRSLLVTVTGASAAKGYSAVGISHDVGSVKPGMQVHAAIWVPGPERGGISFLVHDSRGKNHWSVENRSAGDQQTETPLPDHAGWTPFSWTVPPVDEVTTIGIQFWSESDQPLLVGIDAVTW</sequence>
<keyword evidence="2" id="KW-1185">Reference proteome</keyword>
<gene>
    <name evidence="1" type="ORF">H480_28176</name>
</gene>
<dbReference type="eggNOG" id="ENOG502ZE00">
    <property type="taxonomic scope" value="Bacteria"/>
</dbReference>
<protein>
    <recommendedName>
        <fullName evidence="3">CBM11 domain-containing protein</fullName>
    </recommendedName>
</protein>
<proteinExistence type="predicted"/>
<organism evidence="1 2">
    <name type="scientific">Amycolatopsis vancoresmycina DSM 44592</name>
    <dbReference type="NCBI Taxonomy" id="1292037"/>
    <lineage>
        <taxon>Bacteria</taxon>
        <taxon>Bacillati</taxon>
        <taxon>Actinomycetota</taxon>
        <taxon>Actinomycetes</taxon>
        <taxon>Pseudonocardiales</taxon>
        <taxon>Pseudonocardiaceae</taxon>
        <taxon>Amycolatopsis</taxon>
    </lineage>
</organism>
<evidence type="ECO:0008006" key="3">
    <source>
        <dbReference type="Google" id="ProtNLM"/>
    </source>
</evidence>
<comment type="caution">
    <text evidence="1">The sequence shown here is derived from an EMBL/GenBank/DDBJ whole genome shotgun (WGS) entry which is preliminary data.</text>
</comment>
<reference evidence="1 2" key="1">
    <citation type="submission" date="2013-02" db="EMBL/GenBank/DDBJ databases">
        <title>Draft genome sequence of Amycolatopsis vancoresmycina strain DSM 44592T.</title>
        <authorList>
            <person name="Kumar S."/>
            <person name="Kaur N."/>
            <person name="Kaur C."/>
            <person name="Raghava G.P.S."/>
            <person name="Mayilraj S."/>
        </authorList>
    </citation>
    <scope>NUCLEOTIDE SEQUENCE [LARGE SCALE GENOMIC DNA]</scope>
    <source>
        <strain evidence="1 2">DSM 44592</strain>
    </source>
</reference>
<dbReference type="AlphaFoldDB" id="R1HNP3"/>
<dbReference type="PATRIC" id="fig|1292037.4.peg.5315"/>
<evidence type="ECO:0000313" key="2">
    <source>
        <dbReference type="Proteomes" id="UP000014139"/>
    </source>
</evidence>
<name>R1HNP3_9PSEU</name>
<dbReference type="Proteomes" id="UP000014139">
    <property type="component" value="Unassembled WGS sequence"/>
</dbReference>